<dbReference type="AlphaFoldDB" id="A0ABD1S5N7"/>
<dbReference type="Proteomes" id="UP001604277">
    <property type="component" value="Unassembled WGS sequence"/>
</dbReference>
<reference evidence="2" key="1">
    <citation type="submission" date="2024-07" db="EMBL/GenBank/DDBJ databases">
        <title>Two chromosome-level genome assemblies of Korean endemic species Abeliophyllum distichum and Forsythia ovata (Oleaceae).</title>
        <authorList>
            <person name="Jang H."/>
        </authorList>
    </citation>
    <scope>NUCLEOTIDE SEQUENCE [LARGE SCALE GENOMIC DNA]</scope>
</reference>
<dbReference type="EMBL" id="JBFOLJ010000011">
    <property type="protein sequence ID" value="KAL2495763.1"/>
    <property type="molecule type" value="Genomic_DNA"/>
</dbReference>
<evidence type="ECO:0000313" key="1">
    <source>
        <dbReference type="EMBL" id="KAL2495763.1"/>
    </source>
</evidence>
<accession>A0ABD1S5N7</accession>
<comment type="caution">
    <text evidence="1">The sequence shown here is derived from an EMBL/GenBank/DDBJ whole genome shotgun (WGS) entry which is preliminary data.</text>
</comment>
<protein>
    <submittedName>
        <fullName evidence="1">Uncharacterized protein</fullName>
    </submittedName>
</protein>
<gene>
    <name evidence="1" type="ORF">Fot_39520</name>
</gene>
<sequence length="162" mass="17731">MEKFNKLLSWVVSPPTLLMAMVMPRTIPRAPKMKSDRTSAISLIGGLLFTVYEDSIIMSSSISRMRDPRTPCDVEKNQIGVDNVAEAGSKPMLSKCHAMHSKNHAIRCETRTHIITTSAERNPNSQDTAAGDSCVSGNGYVYDNNRNGLSSSIPSIIADNFN</sequence>
<keyword evidence="2" id="KW-1185">Reference proteome</keyword>
<name>A0ABD1S5N7_9LAMI</name>
<evidence type="ECO:0000313" key="2">
    <source>
        <dbReference type="Proteomes" id="UP001604277"/>
    </source>
</evidence>
<proteinExistence type="predicted"/>
<organism evidence="1 2">
    <name type="scientific">Forsythia ovata</name>
    <dbReference type="NCBI Taxonomy" id="205694"/>
    <lineage>
        <taxon>Eukaryota</taxon>
        <taxon>Viridiplantae</taxon>
        <taxon>Streptophyta</taxon>
        <taxon>Embryophyta</taxon>
        <taxon>Tracheophyta</taxon>
        <taxon>Spermatophyta</taxon>
        <taxon>Magnoliopsida</taxon>
        <taxon>eudicotyledons</taxon>
        <taxon>Gunneridae</taxon>
        <taxon>Pentapetalae</taxon>
        <taxon>asterids</taxon>
        <taxon>lamiids</taxon>
        <taxon>Lamiales</taxon>
        <taxon>Oleaceae</taxon>
        <taxon>Forsythieae</taxon>
        <taxon>Forsythia</taxon>
    </lineage>
</organism>